<dbReference type="EMBL" id="WKFB01001116">
    <property type="protein sequence ID" value="KAF6715285.1"/>
    <property type="molecule type" value="Genomic_DNA"/>
</dbReference>
<dbReference type="Proteomes" id="UP000646548">
    <property type="component" value="Unassembled WGS sequence"/>
</dbReference>
<evidence type="ECO:0000313" key="2">
    <source>
        <dbReference type="Proteomes" id="UP000646548"/>
    </source>
</evidence>
<comment type="caution">
    <text evidence="1">The sequence shown here is derived from an EMBL/GenBank/DDBJ whole genome shotgun (WGS) entry which is preliminary data.</text>
</comment>
<dbReference type="AlphaFoldDB" id="A0A834BQ03"/>
<reference evidence="1" key="1">
    <citation type="journal article" name="BMC Genomics">
        <title>Long-read sequencing and de novo genome assembly of marine medaka (Oryzias melastigma).</title>
        <authorList>
            <person name="Liang P."/>
            <person name="Saqib H.S.A."/>
            <person name="Ni X."/>
            <person name="Shen Y."/>
        </authorList>
    </citation>
    <scope>NUCLEOTIDE SEQUENCE</scope>
    <source>
        <strain evidence="1">Bigg-433</strain>
    </source>
</reference>
<proteinExistence type="predicted"/>
<accession>A0A834BQ03</accession>
<sequence length="97" mass="10939">MFTCSRLLMFTCLHSVMRDEKRSAKAGVLVNVLKVLKFFLNLTVLEEPEGAEGEGAPGPDRRVFSWAEPPAAASLLIQLRAFCRRLSQRGRVHLQRL</sequence>
<name>A0A834BQ03_ORYME</name>
<organism evidence="1 2">
    <name type="scientific">Oryzias melastigma</name>
    <name type="common">Marine medaka</name>
    <dbReference type="NCBI Taxonomy" id="30732"/>
    <lineage>
        <taxon>Eukaryota</taxon>
        <taxon>Metazoa</taxon>
        <taxon>Chordata</taxon>
        <taxon>Craniata</taxon>
        <taxon>Vertebrata</taxon>
        <taxon>Euteleostomi</taxon>
        <taxon>Actinopterygii</taxon>
        <taxon>Neopterygii</taxon>
        <taxon>Teleostei</taxon>
        <taxon>Neoteleostei</taxon>
        <taxon>Acanthomorphata</taxon>
        <taxon>Ovalentaria</taxon>
        <taxon>Atherinomorphae</taxon>
        <taxon>Beloniformes</taxon>
        <taxon>Adrianichthyidae</taxon>
        <taxon>Oryziinae</taxon>
        <taxon>Oryzias</taxon>
    </lineage>
</organism>
<gene>
    <name evidence="1" type="ORF">FQA47_000175</name>
</gene>
<protein>
    <submittedName>
        <fullName evidence="1">Uncharacterized protein</fullName>
    </submittedName>
</protein>
<evidence type="ECO:0000313" key="1">
    <source>
        <dbReference type="EMBL" id="KAF6715285.1"/>
    </source>
</evidence>